<proteinExistence type="predicted"/>
<comment type="caution">
    <text evidence="2">The sequence shown here is derived from an EMBL/GenBank/DDBJ whole genome shotgun (WGS) entry which is preliminary data.</text>
</comment>
<organism evidence="2 3">
    <name type="scientific">Morella rubra</name>
    <name type="common">Chinese bayberry</name>
    <dbReference type="NCBI Taxonomy" id="262757"/>
    <lineage>
        <taxon>Eukaryota</taxon>
        <taxon>Viridiplantae</taxon>
        <taxon>Streptophyta</taxon>
        <taxon>Embryophyta</taxon>
        <taxon>Tracheophyta</taxon>
        <taxon>Spermatophyta</taxon>
        <taxon>Magnoliopsida</taxon>
        <taxon>eudicotyledons</taxon>
        <taxon>Gunneridae</taxon>
        <taxon>Pentapetalae</taxon>
        <taxon>rosids</taxon>
        <taxon>fabids</taxon>
        <taxon>Fagales</taxon>
        <taxon>Myricaceae</taxon>
        <taxon>Morella</taxon>
    </lineage>
</organism>
<dbReference type="AlphaFoldDB" id="A0A6A1VCB0"/>
<reference evidence="2 3" key="1">
    <citation type="journal article" date="2019" name="Plant Biotechnol. J.">
        <title>The red bayberry genome and genetic basis of sex determination.</title>
        <authorList>
            <person name="Jia H.M."/>
            <person name="Jia H.J."/>
            <person name="Cai Q.L."/>
            <person name="Wang Y."/>
            <person name="Zhao H.B."/>
            <person name="Yang W.F."/>
            <person name="Wang G.Y."/>
            <person name="Li Y.H."/>
            <person name="Zhan D.L."/>
            <person name="Shen Y.T."/>
            <person name="Niu Q.F."/>
            <person name="Chang L."/>
            <person name="Qiu J."/>
            <person name="Zhao L."/>
            <person name="Xie H.B."/>
            <person name="Fu W.Y."/>
            <person name="Jin J."/>
            <person name="Li X.W."/>
            <person name="Jiao Y."/>
            <person name="Zhou C.C."/>
            <person name="Tu T."/>
            <person name="Chai C.Y."/>
            <person name="Gao J.L."/>
            <person name="Fan L.J."/>
            <person name="van de Weg E."/>
            <person name="Wang J.Y."/>
            <person name="Gao Z.S."/>
        </authorList>
    </citation>
    <scope>NUCLEOTIDE SEQUENCE [LARGE SCALE GENOMIC DNA]</scope>
    <source>
        <tissue evidence="2">Leaves</tissue>
    </source>
</reference>
<feature type="region of interest" description="Disordered" evidence="1">
    <location>
        <begin position="64"/>
        <end position="85"/>
    </location>
</feature>
<evidence type="ECO:0000256" key="1">
    <source>
        <dbReference type="SAM" id="MobiDB-lite"/>
    </source>
</evidence>
<feature type="compositionally biased region" description="Basic and acidic residues" evidence="1">
    <location>
        <begin position="27"/>
        <end position="37"/>
    </location>
</feature>
<dbReference type="Proteomes" id="UP000516437">
    <property type="component" value="Chromosome 6"/>
</dbReference>
<feature type="region of interest" description="Disordered" evidence="1">
    <location>
        <begin position="1"/>
        <end position="49"/>
    </location>
</feature>
<evidence type="ECO:0000313" key="3">
    <source>
        <dbReference type="Proteomes" id="UP000516437"/>
    </source>
</evidence>
<keyword evidence="3" id="KW-1185">Reference proteome</keyword>
<accession>A0A6A1VCB0</accession>
<evidence type="ECO:0000313" key="2">
    <source>
        <dbReference type="EMBL" id="KAB1209437.1"/>
    </source>
</evidence>
<sequence length="137" mass="16094">MGYRKKSRSNWVPKNQDTDDEDEDKDMEVPNDIHDEDANVAEVEDEPEGKEVDAEAMEFDVDANLVDDPPVIPSPTRVPDPPTSLSARFTSFEERITTMHEVQRKFLEDRVTYMKDEQRKFFEEMRHFMTTRFPPLP</sequence>
<dbReference type="EMBL" id="RXIC02000024">
    <property type="protein sequence ID" value="KAB1209437.1"/>
    <property type="molecule type" value="Genomic_DNA"/>
</dbReference>
<feature type="compositionally biased region" description="Acidic residues" evidence="1">
    <location>
        <begin position="38"/>
        <end position="49"/>
    </location>
</feature>
<gene>
    <name evidence="2" type="ORF">CJ030_MR6G027696</name>
</gene>
<name>A0A6A1VCB0_9ROSI</name>
<feature type="compositionally biased region" description="Pro residues" evidence="1">
    <location>
        <begin position="70"/>
        <end position="82"/>
    </location>
</feature>
<protein>
    <submittedName>
        <fullName evidence="2">Uncharacterized protein</fullName>
    </submittedName>
</protein>